<sequence length="234" mass="26338">MSVIIAVYTPTGIVISGDSRTTGAFNQTVPNPQNPQQQINIQTMITLSDATLKVFKIFDKYGIGTFGDAQIDDLPIAHYIEQFEINNLANPPRTTNDLVTDLLNYFRQFNPIPKTGFVVAGYDNNDPFVFGVDIFNNVGQRHNYIQPQNQINYGIVRGGDTDVINRLLNNPQRLPIFQTMNLQDGVDFSRHLIRTTIDQMRFEPAVPTVGGEIDTLIITNNKTEFLNKKKLSCK</sequence>
<dbReference type="SUPFAM" id="SSF56235">
    <property type="entry name" value="N-terminal nucleophile aminohydrolases (Ntn hydrolases)"/>
    <property type="match status" value="1"/>
</dbReference>
<evidence type="ECO:0000313" key="1">
    <source>
        <dbReference type="EMBL" id="SMO40398.1"/>
    </source>
</evidence>
<name>A0A521AZX3_9FLAO</name>
<dbReference type="InterPro" id="IPR029055">
    <property type="entry name" value="Ntn_hydrolases_N"/>
</dbReference>
<protein>
    <submittedName>
        <fullName evidence="1">20S proteasome, alpha and beta subunits</fullName>
    </submittedName>
</protein>
<reference evidence="1 2" key="1">
    <citation type="submission" date="2017-05" db="EMBL/GenBank/DDBJ databases">
        <authorList>
            <person name="Varghese N."/>
            <person name="Submissions S."/>
        </authorList>
    </citation>
    <scope>NUCLEOTIDE SEQUENCE [LARGE SCALE GENOMIC DNA]</scope>
    <source>
        <strain evidence="1 2">DSM 29982</strain>
    </source>
</reference>
<evidence type="ECO:0000313" key="2">
    <source>
        <dbReference type="Proteomes" id="UP000319267"/>
    </source>
</evidence>
<keyword evidence="1" id="KW-0647">Proteasome</keyword>
<proteinExistence type="predicted"/>
<dbReference type="Gene3D" id="3.60.20.10">
    <property type="entry name" value="Glutamine Phosphoribosylpyrophosphate, subunit 1, domain 1"/>
    <property type="match status" value="1"/>
</dbReference>
<keyword evidence="2" id="KW-1185">Reference proteome</keyword>
<dbReference type="OrthoDB" id="2845550at2"/>
<dbReference type="RefSeq" id="WP_111378484.1">
    <property type="nucleotide sequence ID" value="NZ_CP043612.1"/>
</dbReference>
<dbReference type="GO" id="GO:0000502">
    <property type="term" value="C:proteasome complex"/>
    <property type="evidence" value="ECO:0007669"/>
    <property type="project" value="UniProtKB-KW"/>
</dbReference>
<gene>
    <name evidence="1" type="ORF">SAMN06265220_101563</name>
</gene>
<dbReference type="AlphaFoldDB" id="A0A521AZX3"/>
<accession>A0A521AZX3</accession>
<organism evidence="1 2">
    <name type="scientific">Flavobacterium nitrogenifigens</name>
    <dbReference type="NCBI Taxonomy" id="1617283"/>
    <lineage>
        <taxon>Bacteria</taxon>
        <taxon>Pseudomonadati</taxon>
        <taxon>Bacteroidota</taxon>
        <taxon>Flavobacteriia</taxon>
        <taxon>Flavobacteriales</taxon>
        <taxon>Flavobacteriaceae</taxon>
        <taxon>Flavobacterium</taxon>
    </lineage>
</organism>
<dbReference type="EMBL" id="FXTQ01000001">
    <property type="protein sequence ID" value="SMO40398.1"/>
    <property type="molecule type" value="Genomic_DNA"/>
</dbReference>
<dbReference type="Proteomes" id="UP000319267">
    <property type="component" value="Unassembled WGS sequence"/>
</dbReference>